<evidence type="ECO:0000256" key="3">
    <source>
        <dbReference type="ARBA" id="ARBA00022630"/>
    </source>
</evidence>
<keyword evidence="3 7" id="KW-0285">Flavoprotein</keyword>
<organism evidence="11 12">
    <name type="scientific">Larkinella terrae</name>
    <dbReference type="NCBI Taxonomy" id="2025311"/>
    <lineage>
        <taxon>Bacteria</taxon>
        <taxon>Pseudomonadati</taxon>
        <taxon>Bacteroidota</taxon>
        <taxon>Cytophagia</taxon>
        <taxon>Cytophagales</taxon>
        <taxon>Spirosomataceae</taxon>
        <taxon>Larkinella</taxon>
    </lineage>
</organism>
<dbReference type="PANTHER" id="PTHR42807:SF1">
    <property type="entry name" value="GLUTARYL-COA DEHYDROGENASE, MITOCHONDRIAL"/>
    <property type="match status" value="1"/>
</dbReference>
<reference evidence="11 12" key="1">
    <citation type="journal article" date="2018" name="Antonie Van Leeuwenhoek">
        <title>Larkinella terrae sp. nov., isolated from soil on Jeju Island, South Korea.</title>
        <authorList>
            <person name="Ten L.N."/>
            <person name="Jeon J."/>
            <person name="Park S.J."/>
            <person name="Park S."/>
            <person name="Lee S.Y."/>
            <person name="Kim M.K."/>
            <person name="Jung H.Y."/>
        </authorList>
    </citation>
    <scope>NUCLEOTIDE SEQUENCE [LARGE SCALE GENOMIC DNA]</scope>
    <source>
        <strain evidence="11 12">KCTC 52001</strain>
    </source>
</reference>
<keyword evidence="4 7" id="KW-0274">FAD</keyword>
<accession>A0A7K0EPR6</accession>
<dbReference type="RefSeq" id="WP_154177102.1">
    <property type="nucleotide sequence ID" value="NZ_WJXZ01000013.1"/>
</dbReference>
<keyword evidence="12" id="KW-1185">Reference proteome</keyword>
<dbReference type="Gene3D" id="2.40.110.10">
    <property type="entry name" value="Butyryl-CoA Dehydrogenase, subunit A, domain 2"/>
    <property type="match status" value="1"/>
</dbReference>
<dbReference type="InterPro" id="IPR009075">
    <property type="entry name" value="AcylCo_DH/oxidase_C"/>
</dbReference>
<evidence type="ECO:0000313" key="11">
    <source>
        <dbReference type="EMBL" id="MRS63732.1"/>
    </source>
</evidence>
<protein>
    <submittedName>
        <fullName evidence="11">Acyl-CoA dehydrogenase</fullName>
    </submittedName>
</protein>
<evidence type="ECO:0000256" key="2">
    <source>
        <dbReference type="ARBA" id="ARBA00009347"/>
    </source>
</evidence>
<dbReference type="GO" id="GO:0046949">
    <property type="term" value="P:fatty-acyl-CoA biosynthetic process"/>
    <property type="evidence" value="ECO:0007669"/>
    <property type="project" value="TreeGrafter"/>
</dbReference>
<dbReference type="Gene3D" id="1.20.140.10">
    <property type="entry name" value="Butyryl-CoA Dehydrogenase, subunit A, domain 3"/>
    <property type="match status" value="1"/>
</dbReference>
<feature type="domain" description="Acyl-CoA dehydrogenase/oxidase C-terminal" evidence="8">
    <location>
        <begin position="242"/>
        <end position="388"/>
    </location>
</feature>
<dbReference type="GO" id="GO:0050660">
    <property type="term" value="F:flavin adenine dinucleotide binding"/>
    <property type="evidence" value="ECO:0007669"/>
    <property type="project" value="InterPro"/>
</dbReference>
<evidence type="ECO:0000259" key="8">
    <source>
        <dbReference type="Pfam" id="PF00441"/>
    </source>
</evidence>
<dbReference type="Pfam" id="PF00441">
    <property type="entry name" value="Acyl-CoA_dh_1"/>
    <property type="match status" value="1"/>
</dbReference>
<evidence type="ECO:0000313" key="12">
    <source>
        <dbReference type="Proteomes" id="UP000441754"/>
    </source>
</evidence>
<evidence type="ECO:0000256" key="5">
    <source>
        <dbReference type="ARBA" id="ARBA00022946"/>
    </source>
</evidence>
<dbReference type="FunFam" id="1.10.540.10:FF:000002">
    <property type="entry name" value="Acyl-CoA dehydrogenase FadE19"/>
    <property type="match status" value="1"/>
</dbReference>
<dbReference type="PANTHER" id="PTHR42807">
    <property type="entry name" value="GLUTARYL-COA DEHYDROGENASE, MITOCHONDRIAL"/>
    <property type="match status" value="1"/>
</dbReference>
<evidence type="ECO:0000259" key="10">
    <source>
        <dbReference type="Pfam" id="PF02771"/>
    </source>
</evidence>
<dbReference type="Pfam" id="PF02771">
    <property type="entry name" value="Acyl-CoA_dh_N"/>
    <property type="match status" value="1"/>
</dbReference>
<gene>
    <name evidence="11" type="ORF">GJJ30_20710</name>
</gene>
<evidence type="ECO:0000256" key="4">
    <source>
        <dbReference type="ARBA" id="ARBA00022827"/>
    </source>
</evidence>
<dbReference type="InterPro" id="IPR006091">
    <property type="entry name" value="Acyl-CoA_Oxase/DH_mid-dom"/>
</dbReference>
<dbReference type="InterPro" id="IPR013786">
    <property type="entry name" value="AcylCoA_DH/ox_N"/>
</dbReference>
<dbReference type="InterPro" id="IPR046373">
    <property type="entry name" value="Acyl-CoA_Oxase/DH_mid-dom_sf"/>
</dbReference>
<feature type="domain" description="Acyl-CoA dehydrogenase/oxidase N-terminal" evidence="10">
    <location>
        <begin position="23"/>
        <end position="135"/>
    </location>
</feature>
<dbReference type="SUPFAM" id="SSF47203">
    <property type="entry name" value="Acyl-CoA dehydrogenase C-terminal domain-like"/>
    <property type="match status" value="1"/>
</dbReference>
<dbReference type="EMBL" id="WJXZ01000013">
    <property type="protein sequence ID" value="MRS63732.1"/>
    <property type="molecule type" value="Genomic_DNA"/>
</dbReference>
<dbReference type="GO" id="GO:0004361">
    <property type="term" value="F:glutaryl-CoA dehydrogenase activity"/>
    <property type="evidence" value="ECO:0007669"/>
    <property type="project" value="TreeGrafter"/>
</dbReference>
<keyword evidence="6 7" id="KW-0560">Oxidoreductase</keyword>
<proteinExistence type="inferred from homology"/>
<dbReference type="GO" id="GO:0033539">
    <property type="term" value="P:fatty acid beta-oxidation using acyl-CoA dehydrogenase"/>
    <property type="evidence" value="ECO:0007669"/>
    <property type="project" value="TreeGrafter"/>
</dbReference>
<dbReference type="OrthoDB" id="9764422at2"/>
<evidence type="ECO:0000256" key="6">
    <source>
        <dbReference type="ARBA" id="ARBA00023002"/>
    </source>
</evidence>
<dbReference type="Gene3D" id="1.10.540.10">
    <property type="entry name" value="Acyl-CoA dehydrogenase/oxidase, N-terminal domain"/>
    <property type="match status" value="1"/>
</dbReference>
<comment type="caution">
    <text evidence="11">The sequence shown here is derived from an EMBL/GenBank/DDBJ whole genome shotgun (WGS) entry which is preliminary data.</text>
</comment>
<name>A0A7K0EPR6_9BACT</name>
<dbReference type="AlphaFoldDB" id="A0A7K0EPR6"/>
<feature type="domain" description="Acyl-CoA oxidase/dehydrogenase middle" evidence="9">
    <location>
        <begin position="139"/>
        <end position="230"/>
    </location>
</feature>
<dbReference type="GO" id="GO:0000062">
    <property type="term" value="F:fatty-acyl-CoA binding"/>
    <property type="evidence" value="ECO:0007669"/>
    <property type="project" value="TreeGrafter"/>
</dbReference>
<dbReference type="SUPFAM" id="SSF56645">
    <property type="entry name" value="Acyl-CoA dehydrogenase NM domain-like"/>
    <property type="match status" value="1"/>
</dbReference>
<dbReference type="InterPro" id="IPR052033">
    <property type="entry name" value="Glutaryl-CoA_DH_mitochondrial"/>
</dbReference>
<dbReference type="Proteomes" id="UP000441754">
    <property type="component" value="Unassembled WGS sequence"/>
</dbReference>
<dbReference type="InterPro" id="IPR009100">
    <property type="entry name" value="AcylCoA_DH/oxidase_NM_dom_sf"/>
</dbReference>
<evidence type="ECO:0000259" key="9">
    <source>
        <dbReference type="Pfam" id="PF02770"/>
    </source>
</evidence>
<evidence type="ECO:0000256" key="7">
    <source>
        <dbReference type="RuleBase" id="RU362125"/>
    </source>
</evidence>
<sequence>MSTHSKTTGFGPPDFYGIDDLLTEDQKLVRSAIRDFVNREISPQIEDWAQRAEFPTFMPRKFGEIGAFGPTIPAQYGGGGLDAIAYGLMMQEIERGDSGMRSCVSVQSSLVMWPIYNFGSEEQKQKYLPKLASGELLGCFGLTEPDHGSNPAGMQTSFVEREDHYLLNGSKLWITNSPVADLAVVWAKNEQGRVQGLIVERGMGGFSAPEIHNKWSLRASATGELVFQDVKVPKENRLLLADGLKSPLQCLDQARYGIAWGVVGAAMDCYYSALRYSLERQQFGKPIASFQLVQKKLAEMLTEITKAQLICWRLGVLKNEGKATTAQISLAKRNNVEMALKVAREARQIHGAMGISGDYPIMRHLMNLESVVTYEGTHDIHLLILGNEITGIGAFK</sequence>
<keyword evidence="5" id="KW-0809">Transit peptide</keyword>
<dbReference type="Pfam" id="PF02770">
    <property type="entry name" value="Acyl-CoA_dh_M"/>
    <property type="match status" value="1"/>
</dbReference>
<dbReference type="InterPro" id="IPR037069">
    <property type="entry name" value="AcylCoA_DH/ox_N_sf"/>
</dbReference>
<comment type="similarity">
    <text evidence="2 7">Belongs to the acyl-CoA dehydrogenase family.</text>
</comment>
<evidence type="ECO:0000256" key="1">
    <source>
        <dbReference type="ARBA" id="ARBA00001974"/>
    </source>
</evidence>
<dbReference type="InterPro" id="IPR036250">
    <property type="entry name" value="AcylCo_DH-like_C"/>
</dbReference>
<comment type="cofactor">
    <cofactor evidence="1 7">
        <name>FAD</name>
        <dbReference type="ChEBI" id="CHEBI:57692"/>
    </cofactor>
</comment>